<evidence type="ECO:0000256" key="3">
    <source>
        <dbReference type="ARBA" id="ARBA00022840"/>
    </source>
</evidence>
<dbReference type="GO" id="GO:0005634">
    <property type="term" value="C:nucleus"/>
    <property type="evidence" value="ECO:0007669"/>
    <property type="project" value="TreeGrafter"/>
</dbReference>
<evidence type="ECO:0000313" key="7">
    <source>
        <dbReference type="EMBL" id="CDU23012.1"/>
    </source>
</evidence>
<keyword evidence="2" id="KW-0547">Nucleotide-binding</keyword>
<dbReference type="SUPFAM" id="SSF56112">
    <property type="entry name" value="Protein kinase-like (PK-like)"/>
    <property type="match status" value="1"/>
</dbReference>
<feature type="compositionally biased region" description="Acidic residues" evidence="4">
    <location>
        <begin position="368"/>
        <end position="379"/>
    </location>
</feature>
<accession>A0A0F7RU69</accession>
<keyword evidence="3" id="KW-0067">ATP-binding</keyword>
<dbReference type="PANTHER" id="PTHR24056">
    <property type="entry name" value="CELL DIVISION PROTEIN KINASE"/>
    <property type="match status" value="1"/>
</dbReference>
<dbReference type="AlphaFoldDB" id="A0A0F7RU69"/>
<dbReference type="InterPro" id="IPR000719">
    <property type="entry name" value="Prot_kinase_dom"/>
</dbReference>
<reference evidence="8" key="1">
    <citation type="submission" date="2014-06" db="EMBL/GenBank/DDBJ databases">
        <authorList>
            <person name="Berkman P.J."/>
        </authorList>
    </citation>
    <scope>NUCLEOTIDE SEQUENCE [LARGE SCALE GENOMIC DNA]</scope>
</reference>
<keyword evidence="7" id="KW-0808">Transferase</keyword>
<dbReference type="SMART" id="SM00220">
    <property type="entry name" value="S_TKc"/>
    <property type="match status" value="1"/>
</dbReference>
<dbReference type="PROSITE" id="PS00108">
    <property type="entry name" value="PROTEIN_KINASE_ST"/>
    <property type="match status" value="1"/>
</dbReference>
<organism evidence="6 8">
    <name type="scientific">Sporisorium scitamineum</name>
    <dbReference type="NCBI Taxonomy" id="49012"/>
    <lineage>
        <taxon>Eukaryota</taxon>
        <taxon>Fungi</taxon>
        <taxon>Dikarya</taxon>
        <taxon>Basidiomycota</taxon>
        <taxon>Ustilaginomycotina</taxon>
        <taxon>Ustilaginomycetes</taxon>
        <taxon>Ustilaginales</taxon>
        <taxon>Ustilaginaceae</taxon>
        <taxon>Sporisorium</taxon>
    </lineage>
</organism>
<dbReference type="EMBL" id="LK056662">
    <property type="protein sequence ID" value="CDU23012.1"/>
    <property type="molecule type" value="Genomic_DNA"/>
</dbReference>
<sequence length="500" mass="53668">MSLLASFDDALAAPSSSSHTTRRKQALVGGLFSHAESSSPSIDWDRVTLTDLTSHSHGLCSSVYRRALTSSAKWPYNHTLSDAGGSSSSFPPTLSQAVEQADGLAGWICIKRVQADEQPRPHSISREVALLDQLLHRNVAPLLAAIYDTSDPFGAVVDLVMPLYAATLEEALLEPSLASSPEVNTGELSRPGKSISHLWSTSQQDFVHSVSKQLLAGIVYLHDNNVAHRDVKPSNILLSHTGVVKIIDLGTAYTTAVLKDPLASDESSSARRKDEEEWNGGKMVCQVGTGQFRAPELLFSPVGGYDAFAVDIWAVGVTLAHFFTPLTAVLPADSLGQQQDERKDWQKAFDSNTPLSPSSNASTSSLYWEEDPLPSDPDSDSGTASGYIRTPFFHDTGDIGLAASIFSLLGLPASIQDWPEAEHFQPPLERLPFAPSQGKGLLSALTLVNHPERSPQEKQGLEGLSSLVHNVILPALNLSASKRPKARSLLAAIQSSPVST</sequence>
<name>A0A0F7RU69_9BASI</name>
<dbReference type="GO" id="GO:0005524">
    <property type="term" value="F:ATP binding"/>
    <property type="evidence" value="ECO:0007669"/>
    <property type="project" value="UniProtKB-KW"/>
</dbReference>
<comment type="similarity">
    <text evidence="1">Belongs to the protein kinase superfamily. CMGC Ser/Thr protein kinase family. CDC2/CDKX subfamily.</text>
</comment>
<reference evidence="6" key="3">
    <citation type="submission" date="2014-06" db="EMBL/GenBank/DDBJ databases">
        <authorList>
            <person name="Berkman J.Paul."/>
        </authorList>
    </citation>
    <scope>NUCLEOTIDE SEQUENCE [LARGE SCALE GENOMIC DNA]</scope>
</reference>
<dbReference type="OrthoDB" id="4062651at2759"/>
<evidence type="ECO:0000259" key="5">
    <source>
        <dbReference type="PROSITE" id="PS50011"/>
    </source>
</evidence>
<keyword evidence="7" id="KW-0418">Kinase</keyword>
<dbReference type="InterPro" id="IPR050108">
    <property type="entry name" value="CDK"/>
</dbReference>
<evidence type="ECO:0000313" key="8">
    <source>
        <dbReference type="Proteomes" id="UP000242770"/>
    </source>
</evidence>
<dbReference type="Pfam" id="PF00069">
    <property type="entry name" value="Pkinase"/>
    <property type="match status" value="1"/>
</dbReference>
<dbReference type="InterPro" id="IPR008271">
    <property type="entry name" value="Ser/Thr_kinase_AS"/>
</dbReference>
<dbReference type="PROSITE" id="PS50011">
    <property type="entry name" value="PROTEIN_KINASE_DOM"/>
    <property type="match status" value="1"/>
</dbReference>
<proteinExistence type="inferred from homology"/>
<protein>
    <submittedName>
        <fullName evidence="7">Related to SGV1-Cyclin-dependent protein kinase</fullName>
    </submittedName>
</protein>
<dbReference type="STRING" id="49012.A0A0F7RU69"/>
<evidence type="ECO:0000256" key="1">
    <source>
        <dbReference type="ARBA" id="ARBA00006485"/>
    </source>
</evidence>
<reference evidence="7" key="2">
    <citation type="submission" date="2014-06" db="EMBL/GenBank/DDBJ databases">
        <authorList>
            <person name="Ju J."/>
            <person name="Zhang J."/>
        </authorList>
    </citation>
    <scope>NUCLEOTIDE SEQUENCE</scope>
    <source>
        <strain evidence="7">SscI8</strain>
    </source>
</reference>
<dbReference type="InterPro" id="IPR011009">
    <property type="entry name" value="Kinase-like_dom_sf"/>
</dbReference>
<dbReference type="GO" id="GO:0004674">
    <property type="term" value="F:protein serine/threonine kinase activity"/>
    <property type="evidence" value="ECO:0007669"/>
    <property type="project" value="TreeGrafter"/>
</dbReference>
<feature type="compositionally biased region" description="Low complexity" evidence="4">
    <location>
        <begin position="351"/>
        <end position="366"/>
    </location>
</feature>
<dbReference type="Proteomes" id="UP000242770">
    <property type="component" value="Unassembled WGS sequence"/>
</dbReference>
<dbReference type="PANTHER" id="PTHR24056:SF508">
    <property type="entry name" value="CYCLIN-DEPENDENT KINASE 10"/>
    <property type="match status" value="1"/>
</dbReference>
<dbReference type="EMBL" id="CCFA01002543">
    <property type="protein sequence ID" value="CDS00411.1"/>
    <property type="molecule type" value="Genomic_DNA"/>
</dbReference>
<evidence type="ECO:0000313" key="6">
    <source>
        <dbReference type="EMBL" id="CDS00411.1"/>
    </source>
</evidence>
<gene>
    <name evidence="6" type="primary">SSCI42600.1</name>
    <name evidence="7" type="ORF">SPSC_01642</name>
</gene>
<feature type="domain" description="Protein kinase" evidence="5">
    <location>
        <begin position="49"/>
        <end position="499"/>
    </location>
</feature>
<dbReference type="Gene3D" id="1.10.510.10">
    <property type="entry name" value="Transferase(Phosphotransferase) domain 1"/>
    <property type="match status" value="1"/>
</dbReference>
<evidence type="ECO:0000256" key="4">
    <source>
        <dbReference type="SAM" id="MobiDB-lite"/>
    </source>
</evidence>
<evidence type="ECO:0000256" key="2">
    <source>
        <dbReference type="ARBA" id="ARBA00022741"/>
    </source>
</evidence>
<feature type="region of interest" description="Disordered" evidence="4">
    <location>
        <begin position="340"/>
        <end position="382"/>
    </location>
</feature>
<keyword evidence="8" id="KW-1185">Reference proteome</keyword>
<dbReference type="GO" id="GO:0007346">
    <property type="term" value="P:regulation of mitotic cell cycle"/>
    <property type="evidence" value="ECO:0007669"/>
    <property type="project" value="TreeGrafter"/>
</dbReference>